<comment type="caution">
    <text evidence="5">The sequence shown here is derived from an EMBL/GenBank/DDBJ whole genome shotgun (WGS) entry which is preliminary data.</text>
</comment>
<gene>
    <name evidence="5" type="ORF">LPLAT_LOCUS5234</name>
</gene>
<keyword evidence="2" id="KW-0863">Zinc-finger</keyword>
<dbReference type="SMART" id="SM00614">
    <property type="entry name" value="ZnF_BED"/>
    <property type="match status" value="1"/>
</dbReference>
<keyword evidence="1" id="KW-0479">Metal-binding</keyword>
<dbReference type="Proteomes" id="UP001497644">
    <property type="component" value="Unassembled WGS sequence"/>
</dbReference>
<dbReference type="GO" id="GO:0003677">
    <property type="term" value="F:DNA binding"/>
    <property type="evidence" value="ECO:0007669"/>
    <property type="project" value="InterPro"/>
</dbReference>
<evidence type="ECO:0000256" key="1">
    <source>
        <dbReference type="ARBA" id="ARBA00022723"/>
    </source>
</evidence>
<feature type="domain" description="BED-type" evidence="4">
    <location>
        <begin position="8"/>
        <end position="47"/>
    </location>
</feature>
<protein>
    <recommendedName>
        <fullName evidence="4">BED-type domain-containing protein</fullName>
    </recommendedName>
</protein>
<dbReference type="InterPro" id="IPR003656">
    <property type="entry name" value="Znf_BED"/>
</dbReference>
<dbReference type="Pfam" id="PF02892">
    <property type="entry name" value="zf-BED"/>
    <property type="match status" value="1"/>
</dbReference>
<proteinExistence type="predicted"/>
<sequence length="69" mass="8081">MPSKRSWMWKHCRTSKDKKSVFCNICDASFEYSGSTSSLNEHFKAIHCIMSNENDARNHSEQQDHSETR</sequence>
<dbReference type="AlphaFoldDB" id="A0AAV2MXP0"/>
<organism evidence="5 6">
    <name type="scientific">Lasius platythorax</name>
    <dbReference type="NCBI Taxonomy" id="488582"/>
    <lineage>
        <taxon>Eukaryota</taxon>
        <taxon>Metazoa</taxon>
        <taxon>Ecdysozoa</taxon>
        <taxon>Arthropoda</taxon>
        <taxon>Hexapoda</taxon>
        <taxon>Insecta</taxon>
        <taxon>Pterygota</taxon>
        <taxon>Neoptera</taxon>
        <taxon>Endopterygota</taxon>
        <taxon>Hymenoptera</taxon>
        <taxon>Apocrita</taxon>
        <taxon>Aculeata</taxon>
        <taxon>Formicoidea</taxon>
        <taxon>Formicidae</taxon>
        <taxon>Formicinae</taxon>
        <taxon>Lasius</taxon>
        <taxon>Lasius</taxon>
    </lineage>
</organism>
<dbReference type="InterPro" id="IPR036236">
    <property type="entry name" value="Znf_C2H2_sf"/>
</dbReference>
<evidence type="ECO:0000256" key="2">
    <source>
        <dbReference type="ARBA" id="ARBA00022771"/>
    </source>
</evidence>
<dbReference type="GO" id="GO:0008270">
    <property type="term" value="F:zinc ion binding"/>
    <property type="evidence" value="ECO:0007669"/>
    <property type="project" value="UniProtKB-KW"/>
</dbReference>
<name>A0AAV2MXP0_9HYME</name>
<evidence type="ECO:0000259" key="4">
    <source>
        <dbReference type="Pfam" id="PF02892"/>
    </source>
</evidence>
<keyword evidence="6" id="KW-1185">Reference proteome</keyword>
<evidence type="ECO:0000313" key="5">
    <source>
        <dbReference type="EMBL" id="CAL1671811.1"/>
    </source>
</evidence>
<dbReference type="SUPFAM" id="SSF57667">
    <property type="entry name" value="beta-beta-alpha zinc fingers"/>
    <property type="match status" value="1"/>
</dbReference>
<accession>A0AAV2MXP0</accession>
<evidence type="ECO:0000313" key="6">
    <source>
        <dbReference type="Proteomes" id="UP001497644"/>
    </source>
</evidence>
<evidence type="ECO:0000256" key="3">
    <source>
        <dbReference type="ARBA" id="ARBA00022833"/>
    </source>
</evidence>
<reference evidence="5" key="1">
    <citation type="submission" date="2024-04" db="EMBL/GenBank/DDBJ databases">
        <authorList>
            <consortium name="Molecular Ecology Group"/>
        </authorList>
    </citation>
    <scope>NUCLEOTIDE SEQUENCE</scope>
</reference>
<keyword evidence="3" id="KW-0862">Zinc</keyword>
<dbReference type="EMBL" id="CAXIPU020000424">
    <property type="protein sequence ID" value="CAL1671811.1"/>
    <property type="molecule type" value="Genomic_DNA"/>
</dbReference>